<evidence type="ECO:0000313" key="2">
    <source>
        <dbReference type="Proteomes" id="UP000050761"/>
    </source>
</evidence>
<organism evidence="2 3">
    <name type="scientific">Heligmosomoides polygyrus</name>
    <name type="common">Parasitic roundworm</name>
    <dbReference type="NCBI Taxonomy" id="6339"/>
    <lineage>
        <taxon>Eukaryota</taxon>
        <taxon>Metazoa</taxon>
        <taxon>Ecdysozoa</taxon>
        <taxon>Nematoda</taxon>
        <taxon>Chromadorea</taxon>
        <taxon>Rhabditida</taxon>
        <taxon>Rhabditina</taxon>
        <taxon>Rhabditomorpha</taxon>
        <taxon>Strongyloidea</taxon>
        <taxon>Heligmosomidae</taxon>
        <taxon>Heligmosomoides</taxon>
    </lineage>
</organism>
<name>A0A183FHH4_HELPZ</name>
<dbReference type="Gene3D" id="3.40.140.10">
    <property type="entry name" value="Cytidine Deaminase, domain 2"/>
    <property type="match status" value="1"/>
</dbReference>
<dbReference type="InterPro" id="IPR005366">
    <property type="entry name" value="EMC8/9"/>
</dbReference>
<dbReference type="GO" id="GO:0072546">
    <property type="term" value="C:EMC complex"/>
    <property type="evidence" value="ECO:0007669"/>
    <property type="project" value="InterPro"/>
</dbReference>
<dbReference type="PANTHER" id="PTHR12941">
    <property type="entry name" value="ER MEMBRANE PROTEIN COMPLEX"/>
    <property type="match status" value="1"/>
</dbReference>
<evidence type="ECO:0000313" key="1">
    <source>
        <dbReference type="EMBL" id="VDO67447.1"/>
    </source>
</evidence>
<protein>
    <submittedName>
        <fullName evidence="3">MPN domain-containing protein</fullName>
    </submittedName>
</protein>
<gene>
    <name evidence="1" type="ORF">HPBE_LOCUS6222</name>
</gene>
<accession>A0A183FHH4</accession>
<accession>A0A3P7Y3Y9</accession>
<sequence>MGVDVATVPYSTIILHCLKYPHSGVYGILLGTKNGNKIKISSAVPLSHESSPLAPTIEVALAVVHASYPNIVGVYYSNQNYKDKSLNPYAVRLAESVTSVCGTSAVLVQVINWNLSPDCESNSLAAYVKDGESWKDVR</sequence>
<reference evidence="1 2" key="1">
    <citation type="submission" date="2018-11" db="EMBL/GenBank/DDBJ databases">
        <authorList>
            <consortium name="Pathogen Informatics"/>
        </authorList>
    </citation>
    <scope>NUCLEOTIDE SEQUENCE [LARGE SCALE GENOMIC DNA]</scope>
</reference>
<evidence type="ECO:0000313" key="3">
    <source>
        <dbReference type="WBParaSite" id="HPBE_0000622101-mRNA-1"/>
    </source>
</evidence>
<reference evidence="3" key="2">
    <citation type="submission" date="2019-09" db="UniProtKB">
        <authorList>
            <consortium name="WormBaseParasite"/>
        </authorList>
    </citation>
    <scope>IDENTIFICATION</scope>
</reference>
<dbReference type="WBParaSite" id="HPBE_0000622101-mRNA-1">
    <property type="protein sequence ID" value="HPBE_0000622101-mRNA-1"/>
    <property type="gene ID" value="HPBE_0000622101"/>
</dbReference>
<proteinExistence type="predicted"/>
<dbReference type="Pfam" id="PF03665">
    <property type="entry name" value="UPF0172"/>
    <property type="match status" value="1"/>
</dbReference>
<dbReference type="OrthoDB" id="194468at2759"/>
<dbReference type="PANTHER" id="PTHR12941:SF10">
    <property type="entry name" value="ER MEMBRANE PROTEIN COMPLEX SUBUNIT 8_9 HOMOLOG"/>
    <property type="match status" value="1"/>
</dbReference>
<dbReference type="Proteomes" id="UP000050761">
    <property type="component" value="Unassembled WGS sequence"/>
</dbReference>
<dbReference type="EMBL" id="UZAH01025621">
    <property type="protein sequence ID" value="VDO67447.1"/>
    <property type="molecule type" value="Genomic_DNA"/>
</dbReference>
<dbReference type="AlphaFoldDB" id="A0A183FHH4"/>
<keyword evidence="2" id="KW-1185">Reference proteome</keyword>